<keyword evidence="1" id="KW-0680">Restriction system</keyword>
<dbReference type="GO" id="GO:0003677">
    <property type="term" value="F:DNA binding"/>
    <property type="evidence" value="ECO:0007669"/>
    <property type="project" value="UniProtKB-KW"/>
</dbReference>
<evidence type="ECO:0000256" key="2">
    <source>
        <dbReference type="ARBA" id="ARBA00023125"/>
    </source>
</evidence>
<dbReference type="EMBL" id="JADJMH010000009">
    <property type="protein sequence ID" value="MBK7675363.1"/>
    <property type="molecule type" value="Genomic_DNA"/>
</dbReference>
<protein>
    <submittedName>
        <fullName evidence="4">Restriction endonuclease subunit S</fullName>
    </submittedName>
</protein>
<keyword evidence="4" id="KW-0540">Nuclease</keyword>
<name>A0A935PXV6_9PROT</name>
<dbReference type="PANTHER" id="PTHR43140:SF1">
    <property type="entry name" value="TYPE I RESTRICTION ENZYME ECOKI SPECIFICITY SUBUNIT"/>
    <property type="match status" value="1"/>
</dbReference>
<comment type="caution">
    <text evidence="4">The sequence shown here is derived from an EMBL/GenBank/DDBJ whole genome shotgun (WGS) entry which is preliminary data.</text>
</comment>
<keyword evidence="4" id="KW-0378">Hydrolase</keyword>
<feature type="region of interest" description="Disordered" evidence="3">
    <location>
        <begin position="451"/>
        <end position="481"/>
    </location>
</feature>
<dbReference type="SUPFAM" id="SSF116734">
    <property type="entry name" value="DNA methylase specificity domain"/>
    <property type="match status" value="2"/>
</dbReference>
<dbReference type="InterPro" id="IPR051212">
    <property type="entry name" value="Type-I_RE_S_subunit"/>
</dbReference>
<dbReference type="PANTHER" id="PTHR43140">
    <property type="entry name" value="TYPE-1 RESTRICTION ENZYME ECOKI SPECIFICITY PROTEIN"/>
    <property type="match status" value="1"/>
</dbReference>
<accession>A0A935PXV6</accession>
<dbReference type="Gene3D" id="1.10.287.1120">
    <property type="entry name" value="Bipartite methylase S protein"/>
    <property type="match status" value="1"/>
</dbReference>
<evidence type="ECO:0000256" key="3">
    <source>
        <dbReference type="SAM" id="MobiDB-lite"/>
    </source>
</evidence>
<dbReference type="InterPro" id="IPR044946">
    <property type="entry name" value="Restrct_endonuc_typeI_TRD_sf"/>
</dbReference>
<dbReference type="Gene3D" id="3.90.220.20">
    <property type="entry name" value="DNA methylase specificity domains"/>
    <property type="match status" value="2"/>
</dbReference>
<evidence type="ECO:0000313" key="4">
    <source>
        <dbReference type="EMBL" id="MBK7675363.1"/>
    </source>
</evidence>
<organism evidence="4 5">
    <name type="scientific">Candidatus Accumulibacter proximus</name>
    <dbReference type="NCBI Taxonomy" id="2954385"/>
    <lineage>
        <taxon>Bacteria</taxon>
        <taxon>Pseudomonadati</taxon>
        <taxon>Pseudomonadota</taxon>
        <taxon>Betaproteobacteria</taxon>
        <taxon>Candidatus Accumulibacter</taxon>
    </lineage>
</organism>
<dbReference type="Proteomes" id="UP000697998">
    <property type="component" value="Unassembled WGS sequence"/>
</dbReference>
<keyword evidence="4" id="KW-0255">Endonuclease</keyword>
<evidence type="ECO:0000256" key="1">
    <source>
        <dbReference type="ARBA" id="ARBA00022747"/>
    </source>
</evidence>
<reference evidence="4 5" key="1">
    <citation type="submission" date="2020-10" db="EMBL/GenBank/DDBJ databases">
        <title>Connecting structure to function with the recovery of over 1000 high-quality activated sludge metagenome-assembled genomes encoding full-length rRNA genes using long-read sequencing.</title>
        <authorList>
            <person name="Singleton C.M."/>
            <person name="Petriglieri F."/>
            <person name="Kristensen J.M."/>
            <person name="Kirkegaard R.H."/>
            <person name="Michaelsen T.Y."/>
            <person name="Andersen M.H."/>
            <person name="Karst S.M."/>
            <person name="Dueholm M.S."/>
            <person name="Nielsen P.H."/>
            <person name="Albertsen M."/>
        </authorList>
    </citation>
    <scope>NUCLEOTIDE SEQUENCE [LARGE SCALE GENOMIC DNA]</scope>
    <source>
        <strain evidence="4">EsbW_18-Q3-R4-48_BATAC.285</strain>
    </source>
</reference>
<evidence type="ECO:0000313" key="5">
    <source>
        <dbReference type="Proteomes" id="UP000697998"/>
    </source>
</evidence>
<gene>
    <name evidence="4" type="ORF">IPJ27_11735</name>
</gene>
<dbReference type="GO" id="GO:0004519">
    <property type="term" value="F:endonuclease activity"/>
    <property type="evidence" value="ECO:0007669"/>
    <property type="project" value="UniProtKB-KW"/>
</dbReference>
<dbReference type="AlphaFoldDB" id="A0A935PXV6"/>
<sequence>MIADLKPYADYKESGLPWLGQVPGHWEVRRMKLLLREVDARSTAGREQLLRVSQYTGVTRRKSVDGSDAPDTRASSLVGYKRVMPSDLVINIMLAWNGSMGVSRYDGIASPAYCVYRFKPGAIPWYYHELLRLPVYKGRIKTASTGVVESRLRLYSDDLGRIEVIEPPLVEQAAIVRFLDWANGRLERAIRAKRKVIALLNEQKQAIIHRAVTRGLDPSVPLKPSGIPWLGDIPQHWEVRRTKFIVDHYGPGIQMGPFGSSLTQLAAVDTGFKLFGQENTISGDFGRGNRWVTREQFEELRRYELLPGDIVLTRKGSIGKARLVPPGVARGIADSDTIRVRLDKRQVEPTFIVELLHTSTYVQRQIEATQRGAVLGGLNTATIGNLALVVPPLPEQLKLLVDLREATKDVVAGKERIEREIDLLREYRTRLVADVVTGKLDVREAAIRLPDEAAPDTSAELAGEMLDDADNLDEAERTEEI</sequence>
<dbReference type="GO" id="GO:0009307">
    <property type="term" value="P:DNA restriction-modification system"/>
    <property type="evidence" value="ECO:0007669"/>
    <property type="project" value="UniProtKB-KW"/>
</dbReference>
<keyword evidence="2" id="KW-0238">DNA-binding</keyword>
<proteinExistence type="predicted"/>